<feature type="chain" id="PRO_5014573308" evidence="7">
    <location>
        <begin position="27"/>
        <end position="172"/>
    </location>
</feature>
<evidence type="ECO:0000256" key="1">
    <source>
        <dbReference type="ARBA" id="ARBA00022729"/>
    </source>
</evidence>
<protein>
    <submittedName>
        <fullName evidence="9">Plastocyanin-like domain protein</fullName>
    </submittedName>
</protein>
<dbReference type="InterPro" id="IPR003245">
    <property type="entry name" value="Phytocyanin_dom"/>
</dbReference>
<proteinExistence type="inferred from homology"/>
<dbReference type="SUPFAM" id="SSF49503">
    <property type="entry name" value="Cupredoxins"/>
    <property type="match status" value="1"/>
</dbReference>
<feature type="signal peptide" evidence="7">
    <location>
        <begin position="1"/>
        <end position="26"/>
    </location>
</feature>
<keyword evidence="1 7" id="KW-0732">Signal</keyword>
<dbReference type="InterPro" id="IPR008972">
    <property type="entry name" value="Cupredoxin"/>
</dbReference>
<dbReference type="Proteomes" id="UP000002051">
    <property type="component" value="Chromosome 5"/>
</dbReference>
<feature type="domain" description="Phytocyanin" evidence="8">
    <location>
        <begin position="27"/>
        <end position="132"/>
    </location>
</feature>
<keyword evidence="11" id="KW-1185">Reference proteome</keyword>
<reference evidence="10" key="3">
    <citation type="submission" date="2015-04" db="UniProtKB">
        <authorList>
            <consortium name="EnsemblPlants"/>
        </authorList>
    </citation>
    <scope>IDENTIFICATION</scope>
    <source>
        <strain evidence="10">cv. Jemalong A17</strain>
    </source>
</reference>
<dbReference type="PROSITE" id="PS51485">
    <property type="entry name" value="PHYTOCYANIN"/>
    <property type="match status" value="1"/>
</dbReference>
<comment type="similarity">
    <text evidence="4">Belongs to the early nodulin-like (ENODL) family.</text>
</comment>
<evidence type="ECO:0000256" key="7">
    <source>
        <dbReference type="SAM" id="SignalP"/>
    </source>
</evidence>
<dbReference type="InterPro" id="IPR039391">
    <property type="entry name" value="Phytocyanin-like"/>
</dbReference>
<dbReference type="PANTHER" id="PTHR33021:SF482">
    <property type="entry name" value="EARLY NODULIN-LIKE PROTEIN"/>
    <property type="match status" value="1"/>
</dbReference>
<dbReference type="EMBL" id="CM001221">
    <property type="protein sequence ID" value="AET00066.2"/>
    <property type="molecule type" value="Genomic_DNA"/>
</dbReference>
<dbReference type="KEGG" id="mtr:11429675"/>
<evidence type="ECO:0000259" key="8">
    <source>
        <dbReference type="PROSITE" id="PS51485"/>
    </source>
</evidence>
<evidence type="ECO:0000256" key="6">
    <source>
        <dbReference type="SAM" id="Phobius"/>
    </source>
</evidence>
<evidence type="ECO:0000313" key="10">
    <source>
        <dbReference type="EnsemblPlants" id="AET00066"/>
    </source>
</evidence>
<keyword evidence="6" id="KW-0472">Membrane</keyword>
<keyword evidence="6" id="KW-1133">Transmembrane helix</keyword>
<feature type="transmembrane region" description="Helical" evidence="6">
    <location>
        <begin position="154"/>
        <end position="171"/>
    </location>
</feature>
<comment type="function">
    <text evidence="5">May act as a carbohydrate transporter.</text>
</comment>
<dbReference type="PaxDb" id="3880-AET00066"/>
<accession>G7K301</accession>
<evidence type="ECO:0000256" key="4">
    <source>
        <dbReference type="ARBA" id="ARBA00035011"/>
    </source>
</evidence>
<sequence length="172" mass="19756">MEVFRFNKTMLLMMIMTAMMWNMAKAEEHFVGGGKQRWIPGNNLTKWSLNEHFRVNDWLFFGYGEEYQKYLYHVLEVNKTSYENCIDTGFIKNISRGGRQDVFQLTEDKIYYFISGGGGCWSGLKVAIDVNEYVAPAPQPTPHKGGTDALNIQIYHSLVVLILTLICTILLV</sequence>
<name>G7K301_MEDTR</name>
<dbReference type="Gene3D" id="2.60.40.420">
    <property type="entry name" value="Cupredoxins - blue copper proteins"/>
    <property type="match status" value="1"/>
</dbReference>
<keyword evidence="3" id="KW-0325">Glycoprotein</keyword>
<keyword evidence="2" id="KW-1015">Disulfide bond</keyword>
<dbReference type="GO" id="GO:0005886">
    <property type="term" value="C:plasma membrane"/>
    <property type="evidence" value="ECO:0000318"/>
    <property type="project" value="GO_Central"/>
</dbReference>
<dbReference type="FunFam" id="2.60.40.420:FF:000018">
    <property type="entry name" value="Lamin-like protein"/>
    <property type="match status" value="1"/>
</dbReference>
<dbReference type="GO" id="GO:0009055">
    <property type="term" value="F:electron transfer activity"/>
    <property type="evidence" value="ECO:0007669"/>
    <property type="project" value="InterPro"/>
</dbReference>
<dbReference type="AlphaFoldDB" id="G7K301"/>
<dbReference type="eggNOG" id="ENOG502S139">
    <property type="taxonomic scope" value="Eukaryota"/>
</dbReference>
<gene>
    <name evidence="10" type="primary">11429675</name>
    <name evidence="9" type="ordered locus">MTR_5g087970</name>
</gene>
<dbReference type="EnsemblPlants" id="AET00066">
    <property type="protein sequence ID" value="AET00066"/>
    <property type="gene ID" value="MTR_5g087970"/>
</dbReference>
<reference evidence="9 11" key="1">
    <citation type="journal article" date="2011" name="Nature">
        <title>The Medicago genome provides insight into the evolution of rhizobial symbioses.</title>
        <authorList>
            <person name="Young N.D."/>
            <person name="Debelle F."/>
            <person name="Oldroyd G.E."/>
            <person name="Geurts R."/>
            <person name="Cannon S.B."/>
            <person name="Udvardi M.K."/>
            <person name="Benedito V.A."/>
            <person name="Mayer K.F."/>
            <person name="Gouzy J."/>
            <person name="Schoof H."/>
            <person name="Van de Peer Y."/>
            <person name="Proost S."/>
            <person name="Cook D.R."/>
            <person name="Meyers B.C."/>
            <person name="Spannagl M."/>
            <person name="Cheung F."/>
            <person name="De Mita S."/>
            <person name="Krishnakumar V."/>
            <person name="Gundlach H."/>
            <person name="Zhou S."/>
            <person name="Mudge J."/>
            <person name="Bharti A.K."/>
            <person name="Murray J.D."/>
            <person name="Naoumkina M.A."/>
            <person name="Rosen B."/>
            <person name="Silverstein K.A."/>
            <person name="Tang H."/>
            <person name="Rombauts S."/>
            <person name="Zhao P.X."/>
            <person name="Zhou P."/>
            <person name="Barbe V."/>
            <person name="Bardou P."/>
            <person name="Bechner M."/>
            <person name="Bellec A."/>
            <person name="Berger A."/>
            <person name="Berges H."/>
            <person name="Bidwell S."/>
            <person name="Bisseling T."/>
            <person name="Choisne N."/>
            <person name="Couloux A."/>
            <person name="Denny R."/>
            <person name="Deshpande S."/>
            <person name="Dai X."/>
            <person name="Doyle J.J."/>
            <person name="Dudez A.M."/>
            <person name="Farmer A.D."/>
            <person name="Fouteau S."/>
            <person name="Franken C."/>
            <person name="Gibelin C."/>
            <person name="Gish J."/>
            <person name="Goldstein S."/>
            <person name="Gonzalez A.J."/>
            <person name="Green P.J."/>
            <person name="Hallab A."/>
            <person name="Hartog M."/>
            <person name="Hua A."/>
            <person name="Humphray S.J."/>
            <person name="Jeong D.H."/>
            <person name="Jing Y."/>
            <person name="Jocker A."/>
            <person name="Kenton S.M."/>
            <person name="Kim D.J."/>
            <person name="Klee K."/>
            <person name="Lai H."/>
            <person name="Lang C."/>
            <person name="Lin S."/>
            <person name="Macmil S.L."/>
            <person name="Magdelenat G."/>
            <person name="Matthews L."/>
            <person name="McCorrison J."/>
            <person name="Monaghan E.L."/>
            <person name="Mun J.H."/>
            <person name="Najar F.Z."/>
            <person name="Nicholson C."/>
            <person name="Noirot C."/>
            <person name="O'Bleness M."/>
            <person name="Paule C.R."/>
            <person name="Poulain J."/>
            <person name="Prion F."/>
            <person name="Qin B."/>
            <person name="Qu C."/>
            <person name="Retzel E.F."/>
            <person name="Riddle C."/>
            <person name="Sallet E."/>
            <person name="Samain S."/>
            <person name="Samson N."/>
            <person name="Sanders I."/>
            <person name="Saurat O."/>
            <person name="Scarpelli C."/>
            <person name="Schiex T."/>
            <person name="Segurens B."/>
            <person name="Severin A.J."/>
            <person name="Sherrier D.J."/>
            <person name="Shi R."/>
            <person name="Sims S."/>
            <person name="Singer S.R."/>
            <person name="Sinharoy S."/>
            <person name="Sterck L."/>
            <person name="Viollet A."/>
            <person name="Wang B.B."/>
            <person name="Wang K."/>
            <person name="Wang M."/>
            <person name="Wang X."/>
            <person name="Warfsmann J."/>
            <person name="Weissenbach J."/>
            <person name="White D.D."/>
            <person name="White J.D."/>
            <person name="Wiley G.B."/>
            <person name="Wincker P."/>
            <person name="Xing Y."/>
            <person name="Yang L."/>
            <person name="Yao Z."/>
            <person name="Ying F."/>
            <person name="Zhai J."/>
            <person name="Zhou L."/>
            <person name="Zuber A."/>
            <person name="Denarie J."/>
            <person name="Dixon R.A."/>
            <person name="May G.D."/>
            <person name="Schwartz D.C."/>
            <person name="Rogers J."/>
            <person name="Quetier F."/>
            <person name="Town C.D."/>
            <person name="Roe B.A."/>
        </authorList>
    </citation>
    <scope>NUCLEOTIDE SEQUENCE [LARGE SCALE GENOMIC DNA]</scope>
    <source>
        <strain evidence="9">A17</strain>
        <strain evidence="10 11">cv. Jemalong A17</strain>
    </source>
</reference>
<dbReference type="OrthoDB" id="676939at2759"/>
<keyword evidence="6" id="KW-0812">Transmembrane</keyword>
<organism evidence="9 11">
    <name type="scientific">Medicago truncatula</name>
    <name type="common">Barrel medic</name>
    <name type="synonym">Medicago tribuloides</name>
    <dbReference type="NCBI Taxonomy" id="3880"/>
    <lineage>
        <taxon>Eukaryota</taxon>
        <taxon>Viridiplantae</taxon>
        <taxon>Streptophyta</taxon>
        <taxon>Embryophyta</taxon>
        <taxon>Tracheophyta</taxon>
        <taxon>Spermatophyta</taxon>
        <taxon>Magnoliopsida</taxon>
        <taxon>eudicotyledons</taxon>
        <taxon>Gunneridae</taxon>
        <taxon>Pentapetalae</taxon>
        <taxon>rosids</taxon>
        <taxon>fabids</taxon>
        <taxon>Fabales</taxon>
        <taxon>Fabaceae</taxon>
        <taxon>Papilionoideae</taxon>
        <taxon>50 kb inversion clade</taxon>
        <taxon>NPAAA clade</taxon>
        <taxon>Hologalegina</taxon>
        <taxon>IRL clade</taxon>
        <taxon>Trifolieae</taxon>
        <taxon>Medicago</taxon>
    </lineage>
</organism>
<evidence type="ECO:0000256" key="3">
    <source>
        <dbReference type="ARBA" id="ARBA00023180"/>
    </source>
</evidence>
<reference evidence="9 11" key="2">
    <citation type="journal article" date="2014" name="BMC Genomics">
        <title>An improved genome release (version Mt4.0) for the model legume Medicago truncatula.</title>
        <authorList>
            <person name="Tang H."/>
            <person name="Krishnakumar V."/>
            <person name="Bidwell S."/>
            <person name="Rosen B."/>
            <person name="Chan A."/>
            <person name="Zhou S."/>
            <person name="Gentzbittel L."/>
            <person name="Childs K.L."/>
            <person name="Yandell M."/>
            <person name="Gundlach H."/>
            <person name="Mayer K.F."/>
            <person name="Schwartz D.C."/>
            <person name="Town C.D."/>
        </authorList>
    </citation>
    <scope>GENOME REANNOTATION</scope>
    <source>
        <strain evidence="10 11">cv. Jemalong A17</strain>
    </source>
</reference>
<dbReference type="HOGENOM" id="CLU_058719_3_4_1"/>
<evidence type="ECO:0000313" key="11">
    <source>
        <dbReference type="Proteomes" id="UP000002051"/>
    </source>
</evidence>
<dbReference type="Pfam" id="PF02298">
    <property type="entry name" value="Cu_bind_like"/>
    <property type="match status" value="1"/>
</dbReference>
<evidence type="ECO:0000313" key="9">
    <source>
        <dbReference type="EMBL" id="AET00066.2"/>
    </source>
</evidence>
<accession>A0A0C3XSS7</accession>
<evidence type="ECO:0000256" key="2">
    <source>
        <dbReference type="ARBA" id="ARBA00023157"/>
    </source>
</evidence>
<dbReference type="PANTHER" id="PTHR33021">
    <property type="entry name" value="BLUE COPPER PROTEIN"/>
    <property type="match status" value="1"/>
</dbReference>
<dbReference type="STRING" id="3880.G7K301"/>
<evidence type="ECO:0000256" key="5">
    <source>
        <dbReference type="ARBA" id="ARBA00037626"/>
    </source>
</evidence>